<reference evidence="4 5" key="1">
    <citation type="journal article" date="2020" name="G3 (Bethesda)">
        <title>Genetic Underpinnings of Host Manipulation by Ophiocordyceps as Revealed by Comparative Transcriptomics.</title>
        <authorList>
            <person name="Will I."/>
            <person name="Das B."/>
            <person name="Trinh T."/>
            <person name="Brachmann A."/>
            <person name="Ohm R.A."/>
            <person name="de Bekker C."/>
        </authorList>
    </citation>
    <scope>NUCLEOTIDE SEQUENCE [LARGE SCALE GENOMIC DNA]</scope>
    <source>
        <strain evidence="4 5">EC05</strain>
    </source>
</reference>
<proteinExistence type="predicted"/>
<feature type="chain" id="PRO_5034363762" evidence="3">
    <location>
        <begin position="20"/>
        <end position="255"/>
    </location>
</feature>
<keyword evidence="5" id="KW-1185">Reference proteome</keyword>
<evidence type="ECO:0000256" key="1">
    <source>
        <dbReference type="SAM" id="MobiDB-lite"/>
    </source>
</evidence>
<evidence type="ECO:0000313" key="5">
    <source>
        <dbReference type="Proteomes" id="UP000562929"/>
    </source>
</evidence>
<keyword evidence="2" id="KW-0472">Membrane</keyword>
<feature type="transmembrane region" description="Helical" evidence="2">
    <location>
        <begin position="74"/>
        <end position="93"/>
    </location>
</feature>
<protein>
    <submittedName>
        <fullName evidence="4">Tetraspanin Tsp3</fullName>
    </submittedName>
</protein>
<evidence type="ECO:0000256" key="3">
    <source>
        <dbReference type="SAM" id="SignalP"/>
    </source>
</evidence>
<feature type="compositionally biased region" description="Polar residues" evidence="1">
    <location>
        <begin position="246"/>
        <end position="255"/>
    </location>
</feature>
<dbReference type="Proteomes" id="UP000562929">
    <property type="component" value="Unassembled WGS sequence"/>
</dbReference>
<comment type="caution">
    <text evidence="4">The sequence shown here is derived from an EMBL/GenBank/DDBJ whole genome shotgun (WGS) entry which is preliminary data.</text>
</comment>
<feature type="transmembrane region" description="Helical" evidence="2">
    <location>
        <begin position="35"/>
        <end position="54"/>
    </location>
</feature>
<dbReference type="AlphaFoldDB" id="A0A8H4VDY4"/>
<feature type="signal peptide" evidence="3">
    <location>
        <begin position="1"/>
        <end position="19"/>
    </location>
</feature>
<sequence length="255" mass="28095">MSIWLIVHLALVLLLVGVAIYEHVNSVALSLPIRSSLTIITIILPLLAALNAIFYQRLLRTASAAAQRRTLPRVLTLQALQAILITVLATLFFSEMVPSTAGSCLLSTIWQDLFSDHDADSIRRIQDGLNCCGFNTVQDRPWPFPDHQTARECADTYRRDVACSRPWQSALQRNSGVEFGVILVVGLWQIASLILPLRKTLQKRDARDVERARLLTDATEAEDGCASRRAIDGNDAADDAGPGPESQPSRSLLEL</sequence>
<evidence type="ECO:0000256" key="2">
    <source>
        <dbReference type="SAM" id="Phobius"/>
    </source>
</evidence>
<evidence type="ECO:0000313" key="4">
    <source>
        <dbReference type="EMBL" id="KAF4589185.1"/>
    </source>
</evidence>
<feature type="region of interest" description="Disordered" evidence="1">
    <location>
        <begin position="220"/>
        <end position="255"/>
    </location>
</feature>
<gene>
    <name evidence="4" type="ORF">GQ602_003074</name>
</gene>
<dbReference type="OrthoDB" id="71600at2759"/>
<keyword evidence="2" id="KW-0812">Transmembrane</keyword>
<name>A0A8H4VDY4_9HYPO</name>
<organism evidence="4 5">
    <name type="scientific">Ophiocordyceps camponoti-floridani</name>
    <dbReference type="NCBI Taxonomy" id="2030778"/>
    <lineage>
        <taxon>Eukaryota</taxon>
        <taxon>Fungi</taxon>
        <taxon>Dikarya</taxon>
        <taxon>Ascomycota</taxon>
        <taxon>Pezizomycotina</taxon>
        <taxon>Sordariomycetes</taxon>
        <taxon>Hypocreomycetidae</taxon>
        <taxon>Hypocreales</taxon>
        <taxon>Ophiocordycipitaceae</taxon>
        <taxon>Ophiocordyceps</taxon>
    </lineage>
</organism>
<feature type="transmembrane region" description="Helical" evidence="2">
    <location>
        <begin position="179"/>
        <end position="197"/>
    </location>
</feature>
<keyword evidence="2" id="KW-1133">Transmembrane helix</keyword>
<dbReference type="EMBL" id="JAACLJ010000003">
    <property type="protein sequence ID" value="KAF4589185.1"/>
    <property type="molecule type" value="Genomic_DNA"/>
</dbReference>
<accession>A0A8H4VDY4</accession>
<keyword evidence="3" id="KW-0732">Signal</keyword>